<keyword evidence="4 5" id="KW-0539">Nucleus</keyword>
<keyword evidence="5" id="KW-0687">Ribonucleoprotein</keyword>
<dbReference type="OrthoDB" id="10251401at2759"/>
<dbReference type="AlphaFoldDB" id="A0A9P3C7J9"/>
<dbReference type="GO" id="GO:0003723">
    <property type="term" value="F:RNA binding"/>
    <property type="evidence" value="ECO:0007669"/>
    <property type="project" value="UniProtKB-KW"/>
</dbReference>
<keyword evidence="5" id="KW-0690">Ribosome biogenesis</keyword>
<dbReference type="InterPro" id="IPR005554">
    <property type="entry name" value="NOL6/Upt22"/>
</dbReference>
<dbReference type="InterPro" id="IPR035369">
    <property type="entry name" value="Nrap_D4"/>
</dbReference>
<accession>A0A9P3C7J9</accession>
<dbReference type="EMBL" id="BOLY01000001">
    <property type="protein sequence ID" value="GIZ38157.1"/>
    <property type="molecule type" value="Genomic_DNA"/>
</dbReference>
<keyword evidence="5" id="KW-0698">rRNA processing</keyword>
<evidence type="ECO:0000256" key="3">
    <source>
        <dbReference type="ARBA" id="ARBA00022884"/>
    </source>
</evidence>
<evidence type="ECO:0000313" key="14">
    <source>
        <dbReference type="Proteomes" id="UP000825890"/>
    </source>
</evidence>
<protein>
    <recommendedName>
        <fullName evidence="5">U3 small nucleolar RNA-associated protein 22</fullName>
    </recommendedName>
</protein>
<feature type="compositionally biased region" description="Polar residues" evidence="6">
    <location>
        <begin position="87"/>
        <end position="98"/>
    </location>
</feature>
<gene>
    <name evidence="13" type="ORF">CKM354_000158000</name>
</gene>
<feature type="domain" description="Nrap protein" evidence="7">
    <location>
        <begin position="227"/>
        <end position="364"/>
    </location>
</feature>
<feature type="domain" description="Nrap protein" evidence="10">
    <location>
        <begin position="686"/>
        <end position="871"/>
    </location>
</feature>
<dbReference type="Gene3D" id="1.10.1410.10">
    <property type="match status" value="1"/>
</dbReference>
<dbReference type="Pfam" id="PF17406">
    <property type="entry name" value="Nrap_D5"/>
    <property type="match status" value="1"/>
</dbReference>
<evidence type="ECO:0000259" key="7">
    <source>
        <dbReference type="Pfam" id="PF03813"/>
    </source>
</evidence>
<evidence type="ECO:0000313" key="13">
    <source>
        <dbReference type="EMBL" id="GIZ38157.1"/>
    </source>
</evidence>
<feature type="compositionally biased region" description="Polar residues" evidence="6">
    <location>
        <begin position="33"/>
        <end position="47"/>
    </location>
</feature>
<comment type="subcellular location">
    <subcellularLocation>
        <location evidence="1 5">Nucleus</location>
        <location evidence="1 5">Nucleolus</location>
    </subcellularLocation>
</comment>
<dbReference type="InterPro" id="IPR035367">
    <property type="entry name" value="Nrap_D2"/>
</dbReference>
<dbReference type="RefSeq" id="XP_044652644.1">
    <property type="nucleotide sequence ID" value="XM_044796709.1"/>
</dbReference>
<dbReference type="GO" id="GO:0006409">
    <property type="term" value="P:tRNA export from nucleus"/>
    <property type="evidence" value="ECO:0007669"/>
    <property type="project" value="TreeGrafter"/>
</dbReference>
<dbReference type="GO" id="GO:0032545">
    <property type="term" value="C:CURI complex"/>
    <property type="evidence" value="ECO:0007669"/>
    <property type="project" value="TreeGrafter"/>
</dbReference>
<reference evidence="13 14" key="1">
    <citation type="submission" date="2021-01" db="EMBL/GenBank/DDBJ databases">
        <title>Cercospora kikuchii MAFF 305040 whole genome shotgun sequence.</title>
        <authorList>
            <person name="Kashiwa T."/>
            <person name="Suzuki T."/>
        </authorList>
    </citation>
    <scope>NUCLEOTIDE SEQUENCE [LARGE SCALE GENOMIC DNA]</scope>
    <source>
        <strain evidence="13 14">MAFF 305040</strain>
    </source>
</reference>
<comment type="similarity">
    <text evidence="2 5">Belongs to the NRAP family.</text>
</comment>
<evidence type="ECO:0000256" key="2">
    <source>
        <dbReference type="ARBA" id="ARBA00006674"/>
    </source>
</evidence>
<dbReference type="GO" id="GO:0006364">
    <property type="term" value="P:rRNA processing"/>
    <property type="evidence" value="ECO:0007669"/>
    <property type="project" value="UniProtKB-KW"/>
</dbReference>
<evidence type="ECO:0000259" key="8">
    <source>
        <dbReference type="Pfam" id="PF17403"/>
    </source>
</evidence>
<dbReference type="InterPro" id="IPR035370">
    <property type="entry name" value="Nrap_D5"/>
</dbReference>
<feature type="compositionally biased region" description="Acidic residues" evidence="6">
    <location>
        <begin position="53"/>
        <end position="77"/>
    </location>
</feature>
<evidence type="ECO:0000259" key="10">
    <source>
        <dbReference type="Pfam" id="PF17405"/>
    </source>
</evidence>
<keyword evidence="14" id="KW-1185">Reference proteome</keyword>
<dbReference type="PANTHER" id="PTHR17972:SF0">
    <property type="entry name" value="NUCLEOLAR PROTEIN 6"/>
    <property type="match status" value="1"/>
</dbReference>
<feature type="region of interest" description="Disordered" evidence="6">
    <location>
        <begin position="1"/>
        <end position="111"/>
    </location>
</feature>
<sequence length="1167" mass="129197">MAPPALKRRKVEHVSSSEESDDGASFASFGQGADNTGKQDSEANSSSSHDEFVDAVEGAEDDEDDDDEDEEMTDGDDDERRPDKRSTSATTPKPSNTARDTKRKSDSKAQVGATAFASGTFKSNVFKLQVDELLGQIRPRHGQRETAAEATLHKLKKTIEQIPSRGPYLVDEAERGLLKEKIAVPFPEPRPARDAKYKFSYAKPMNVNVIGSFALKTSSRLRDMVEVDMVVTMPSSIFEDKDYLNHRYFYKRAYYLACIAAGLQAAHKAEYQISFKLHHNDPLKPILTVTPLETSAAVAQWTVNIIPCVGQSQFVAGKLQPQRNCVRSADAANDDSSATPFYNSSLRTDMLTSAYLKLIHSASKRCEGFKDACLLGSTWLRQRGFGSSLDAGGFGNFEWITLLALCLQGGGPSGKPLLSDGYSSYQLFKATLQLIAMKDFVKIPIVIGATSDSVHVPSQPVVWDVERSHNLLYKLGEWSYRTLRYEARSTLAALGDQLHDAFDTTFILRVHEPLYRYDYVVQVPRRRVSAGQKAPTHEGQSQIAKLYGVLKQGLGDRVNHLSLTSDSLAPWPLGSTQPSEQSKSLITVGLMVNSDNVKRTVDHGPSAENRAEAAAFRKFWGEKAELRRFKDGSILESLVWASPLESGQPVLEQVIRYLLGNHFGAVTTDDIILSGDGFAKLVKGGSDIAPFNTIVSRYKQFEQEIRSLEHLPLSIRQIMPADPQVCYSSIRAPLNGKGRPIPADVTIQFEGSGRWPDDLAAIQRTKIAFLLMIEKMLQDQDSVDSITTRVGLENEGRDVLNQGFLDVTYDNDATFRLRIYHDREQTLLKAQMKNKTADPKTRELATIGLAKYKRDYEKAPAQTQAIVRLCTRFPALSGSIRLTKKWFASHLLSNHISEEVIELLVIRTFTQPAPWSIPSSVQTGFLRTIFWLSRWDWRAEPLIVDLSASGELKQAGINAIRTNFEAWQKLDPAMNRVALFAASNLDQEGTTWTDGRPLKVIAGRMTALAKAACAEISERQLGLEPASLFSSPLTDFDFVLHLSPDLASGGKAKRSSGKFKNLELSSLDDTPLIGFDAVRGLIAELDNIYGSAILFFYGGHERNVITGLWSPVTAKRAWKVNLAYSTTPVKGQDKEEDVQASINKSAILAEIATLAGDLVQRVEVVQK</sequence>
<dbReference type="Pfam" id="PF17403">
    <property type="entry name" value="Nrap_D2"/>
    <property type="match status" value="1"/>
</dbReference>
<comment type="caution">
    <text evidence="13">The sequence shown here is derived from an EMBL/GenBank/DDBJ whole genome shotgun (WGS) entry which is preliminary data.</text>
</comment>
<name>A0A9P3C7J9_9PEZI</name>
<feature type="domain" description="Nrap protein" evidence="9">
    <location>
        <begin position="514"/>
        <end position="663"/>
    </location>
</feature>
<dbReference type="GO" id="GO:0032040">
    <property type="term" value="C:small-subunit processome"/>
    <property type="evidence" value="ECO:0007669"/>
    <property type="project" value="TreeGrafter"/>
</dbReference>
<dbReference type="Proteomes" id="UP000825890">
    <property type="component" value="Unassembled WGS sequence"/>
</dbReference>
<dbReference type="InterPro" id="IPR035082">
    <property type="entry name" value="Nrap_D1"/>
</dbReference>
<evidence type="ECO:0000259" key="9">
    <source>
        <dbReference type="Pfam" id="PF17404"/>
    </source>
</evidence>
<proteinExistence type="inferred from homology"/>
<dbReference type="Gene3D" id="3.30.70.3030">
    <property type="match status" value="1"/>
</dbReference>
<feature type="domain" description="Nrap protein" evidence="8">
    <location>
        <begin position="369"/>
        <end position="508"/>
    </location>
</feature>
<evidence type="ECO:0000259" key="12">
    <source>
        <dbReference type="Pfam" id="PF17407"/>
    </source>
</evidence>
<dbReference type="GeneID" id="68287155"/>
<dbReference type="InterPro" id="IPR035368">
    <property type="entry name" value="Nrap_D3"/>
</dbReference>
<evidence type="ECO:0000256" key="5">
    <source>
        <dbReference type="RuleBase" id="RU364032"/>
    </source>
</evidence>
<dbReference type="Pfam" id="PF03813">
    <property type="entry name" value="Nrap"/>
    <property type="match status" value="1"/>
</dbReference>
<dbReference type="Pfam" id="PF17407">
    <property type="entry name" value="Nrap_D6"/>
    <property type="match status" value="1"/>
</dbReference>
<dbReference type="Pfam" id="PF17404">
    <property type="entry name" value="Nrap_D3"/>
    <property type="match status" value="1"/>
</dbReference>
<dbReference type="GO" id="GO:0034456">
    <property type="term" value="C:UTP-C complex"/>
    <property type="evidence" value="ECO:0007669"/>
    <property type="project" value="TreeGrafter"/>
</dbReference>
<organism evidence="13 14">
    <name type="scientific">Cercospora kikuchii</name>
    <dbReference type="NCBI Taxonomy" id="84275"/>
    <lineage>
        <taxon>Eukaryota</taxon>
        <taxon>Fungi</taxon>
        <taxon>Dikarya</taxon>
        <taxon>Ascomycota</taxon>
        <taxon>Pezizomycotina</taxon>
        <taxon>Dothideomycetes</taxon>
        <taxon>Dothideomycetidae</taxon>
        <taxon>Mycosphaerellales</taxon>
        <taxon>Mycosphaerellaceae</taxon>
        <taxon>Cercospora</taxon>
    </lineage>
</organism>
<evidence type="ECO:0000256" key="1">
    <source>
        <dbReference type="ARBA" id="ARBA00004604"/>
    </source>
</evidence>
<dbReference type="InterPro" id="IPR035371">
    <property type="entry name" value="Nrap_D6"/>
</dbReference>
<feature type="compositionally biased region" description="Basic residues" evidence="6">
    <location>
        <begin position="1"/>
        <end position="11"/>
    </location>
</feature>
<dbReference type="Pfam" id="PF17405">
    <property type="entry name" value="Nrap_D4"/>
    <property type="match status" value="1"/>
</dbReference>
<dbReference type="PANTHER" id="PTHR17972">
    <property type="entry name" value="NUCLEOLAR RNA-ASSOCIATED PROTEIN"/>
    <property type="match status" value="1"/>
</dbReference>
<keyword evidence="3 5" id="KW-0694">RNA-binding</keyword>
<evidence type="ECO:0000259" key="11">
    <source>
        <dbReference type="Pfam" id="PF17406"/>
    </source>
</evidence>
<feature type="domain" description="Nrap protein" evidence="11">
    <location>
        <begin position="873"/>
        <end position="1030"/>
    </location>
</feature>
<feature type="domain" description="Nrap protein" evidence="12">
    <location>
        <begin position="1033"/>
        <end position="1162"/>
    </location>
</feature>
<evidence type="ECO:0000256" key="4">
    <source>
        <dbReference type="ARBA" id="ARBA00023242"/>
    </source>
</evidence>
<evidence type="ECO:0000256" key="6">
    <source>
        <dbReference type="SAM" id="MobiDB-lite"/>
    </source>
</evidence>